<evidence type="ECO:0000313" key="13">
    <source>
        <dbReference type="EMBL" id="MFC7384007.1"/>
    </source>
</evidence>
<evidence type="ECO:0000256" key="8">
    <source>
        <dbReference type="ARBA" id="ARBA00043090"/>
    </source>
</evidence>
<dbReference type="PROSITE" id="PS51318">
    <property type="entry name" value="TAT"/>
    <property type="match status" value="1"/>
</dbReference>
<dbReference type="InterPro" id="IPR002355">
    <property type="entry name" value="Cu_oxidase_Cu_BS"/>
</dbReference>
<evidence type="ECO:0000256" key="3">
    <source>
        <dbReference type="ARBA" id="ARBA00022723"/>
    </source>
</evidence>
<dbReference type="CDD" id="cd13890">
    <property type="entry name" value="CuRO_3_CueO_FtsP"/>
    <property type="match status" value="1"/>
</dbReference>
<evidence type="ECO:0000256" key="4">
    <source>
        <dbReference type="ARBA" id="ARBA00023002"/>
    </source>
</evidence>
<feature type="domain" description="Plastocyanin-like" evidence="12">
    <location>
        <begin position="91"/>
        <end position="201"/>
    </location>
</feature>
<feature type="domain" description="Plastocyanin-like" evidence="11">
    <location>
        <begin position="369"/>
        <end position="484"/>
    </location>
</feature>
<evidence type="ECO:0000259" key="12">
    <source>
        <dbReference type="Pfam" id="PF07732"/>
    </source>
</evidence>
<comment type="similarity">
    <text evidence="1">Belongs to the multicopper oxidase family.</text>
</comment>
<keyword evidence="4" id="KW-0560">Oxidoreductase</keyword>
<evidence type="ECO:0000256" key="9">
    <source>
        <dbReference type="ARBA" id="ARBA00048092"/>
    </source>
</evidence>
<dbReference type="Proteomes" id="UP001596496">
    <property type="component" value="Unassembled WGS sequence"/>
</dbReference>
<dbReference type="InterPro" id="IPR008972">
    <property type="entry name" value="Cupredoxin"/>
</dbReference>
<gene>
    <name evidence="13" type="ORF">ACFQSB_17455</name>
</gene>
<comment type="caution">
    <text evidence="13">The sequence shown here is derived from an EMBL/GenBank/DDBJ whole genome shotgun (WGS) entry which is preliminary data.</text>
</comment>
<sequence length="487" mass="53013">MLNRRRLIAAGATTVGGAMLLPFTGLTGAGANDVKAPAVKARRFGARGTAKALTPSVSPFSVRMPVPQVLQPAQSTSSADVYKVVIKPAVAEILPGVQTPVLTYGGQFVGPTIRARTGRPVKIVYGNRLDAPANVHLHGGHVPATSDGHPMDLIQPGEARLYDYPNTQQGATLWYHDHSHGTEAEHVFRGLHGFYLIEDEAERSLRLPSGAYDVPIMLRDVEFEQNGELLFFDDPANRTTILANGAIQPYFPVAARKYRFRLLNASNEHVFQLNLGGREMVKIASDGGLLPAPVPLTELVLASAERAEIVIDFARYPVGSQLVLSNGSTPVLRFDVTRTATDDSRLPGTLRPLPTLPAATVTRDVAMSFDLTGANPIGMVNNQPFDPNRVDFQIKRGSTEIWRVSNADTIGVDHTFHMHLVQFRVLDRNGAAPLPQDAGLKDTVHLPANGSVRVQATFTDYVGRYVYHCHYLEHSSIGMMAQMEIIP</sequence>
<evidence type="ECO:0000313" key="14">
    <source>
        <dbReference type="Proteomes" id="UP001596496"/>
    </source>
</evidence>
<evidence type="ECO:0000259" key="11">
    <source>
        <dbReference type="Pfam" id="PF07731"/>
    </source>
</evidence>
<evidence type="ECO:0000256" key="2">
    <source>
        <dbReference type="ARBA" id="ARBA00011245"/>
    </source>
</evidence>
<dbReference type="RefSeq" id="WP_380827609.1">
    <property type="nucleotide sequence ID" value="NZ_JBHTCG010000010.1"/>
</dbReference>
<evidence type="ECO:0000259" key="10">
    <source>
        <dbReference type="Pfam" id="PF00394"/>
    </source>
</evidence>
<evidence type="ECO:0000256" key="7">
    <source>
        <dbReference type="ARBA" id="ARBA00042896"/>
    </source>
</evidence>
<dbReference type="InterPro" id="IPR045087">
    <property type="entry name" value="Cu-oxidase_fam"/>
</dbReference>
<dbReference type="InterPro" id="IPR011706">
    <property type="entry name" value="Cu-oxidase_C"/>
</dbReference>
<evidence type="ECO:0000256" key="1">
    <source>
        <dbReference type="ARBA" id="ARBA00010609"/>
    </source>
</evidence>
<evidence type="ECO:0000256" key="5">
    <source>
        <dbReference type="ARBA" id="ARBA00038978"/>
    </source>
</evidence>
<organism evidence="13 14">
    <name type="scientific">Sphaerisporangium rhizosphaerae</name>
    <dbReference type="NCBI Taxonomy" id="2269375"/>
    <lineage>
        <taxon>Bacteria</taxon>
        <taxon>Bacillati</taxon>
        <taxon>Actinomycetota</taxon>
        <taxon>Actinomycetes</taxon>
        <taxon>Streptosporangiales</taxon>
        <taxon>Streptosporangiaceae</taxon>
        <taxon>Sphaerisporangium</taxon>
    </lineage>
</organism>
<dbReference type="SUPFAM" id="SSF49503">
    <property type="entry name" value="Cupredoxins"/>
    <property type="match status" value="3"/>
</dbReference>
<protein>
    <recommendedName>
        <fullName evidence="6">Multicopper oxidase CueO</fullName>
        <ecNumber evidence="5">1.16.3.4</ecNumber>
    </recommendedName>
    <alternativeName>
        <fullName evidence="7">Copper efflux oxidase</fullName>
    </alternativeName>
    <alternativeName>
        <fullName evidence="8">Cuprous oxidase</fullName>
    </alternativeName>
</protein>
<comment type="subunit">
    <text evidence="2">Monomer.</text>
</comment>
<evidence type="ECO:0000256" key="6">
    <source>
        <dbReference type="ARBA" id="ARBA00041027"/>
    </source>
</evidence>
<dbReference type="Pfam" id="PF07732">
    <property type="entry name" value="Cu-oxidase_3"/>
    <property type="match status" value="1"/>
</dbReference>
<dbReference type="Pfam" id="PF07731">
    <property type="entry name" value="Cu-oxidase_2"/>
    <property type="match status" value="1"/>
</dbReference>
<dbReference type="PANTHER" id="PTHR48267">
    <property type="entry name" value="CUPREDOXIN SUPERFAMILY PROTEIN"/>
    <property type="match status" value="1"/>
</dbReference>
<dbReference type="InterPro" id="IPR006311">
    <property type="entry name" value="TAT_signal"/>
</dbReference>
<dbReference type="InterPro" id="IPR011707">
    <property type="entry name" value="Cu-oxidase-like_N"/>
</dbReference>
<dbReference type="EC" id="1.16.3.4" evidence="5"/>
<dbReference type="Pfam" id="PF00394">
    <property type="entry name" value="Cu-oxidase"/>
    <property type="match status" value="1"/>
</dbReference>
<feature type="domain" description="Plastocyanin-like" evidence="10">
    <location>
        <begin position="255"/>
        <end position="315"/>
    </location>
</feature>
<accession>A0ABW2P6B9</accession>
<dbReference type="InterPro" id="IPR001117">
    <property type="entry name" value="Cu-oxidase_2nd"/>
</dbReference>
<dbReference type="EMBL" id="JBHTCG010000010">
    <property type="protein sequence ID" value="MFC7384007.1"/>
    <property type="molecule type" value="Genomic_DNA"/>
</dbReference>
<dbReference type="PANTHER" id="PTHR48267:SF1">
    <property type="entry name" value="BILIRUBIN OXIDASE"/>
    <property type="match status" value="1"/>
</dbReference>
<keyword evidence="14" id="KW-1185">Reference proteome</keyword>
<dbReference type="Gene3D" id="2.60.40.420">
    <property type="entry name" value="Cupredoxins - blue copper proteins"/>
    <property type="match status" value="3"/>
</dbReference>
<comment type="catalytic activity">
    <reaction evidence="9">
        <text>4 Cu(+) + O2 + 4 H(+) = 4 Cu(2+) + 2 H2O</text>
        <dbReference type="Rhea" id="RHEA:30083"/>
        <dbReference type="ChEBI" id="CHEBI:15377"/>
        <dbReference type="ChEBI" id="CHEBI:15378"/>
        <dbReference type="ChEBI" id="CHEBI:15379"/>
        <dbReference type="ChEBI" id="CHEBI:29036"/>
        <dbReference type="ChEBI" id="CHEBI:49552"/>
        <dbReference type="EC" id="1.16.3.4"/>
    </reaction>
    <physiologicalReaction direction="left-to-right" evidence="9">
        <dbReference type="Rhea" id="RHEA:30084"/>
    </physiologicalReaction>
</comment>
<keyword evidence="3" id="KW-0479">Metal-binding</keyword>
<reference evidence="14" key="1">
    <citation type="journal article" date="2019" name="Int. J. Syst. Evol. Microbiol.">
        <title>The Global Catalogue of Microorganisms (GCM) 10K type strain sequencing project: providing services to taxonomists for standard genome sequencing and annotation.</title>
        <authorList>
            <consortium name="The Broad Institute Genomics Platform"/>
            <consortium name="The Broad Institute Genome Sequencing Center for Infectious Disease"/>
            <person name="Wu L."/>
            <person name="Ma J."/>
        </authorList>
    </citation>
    <scope>NUCLEOTIDE SEQUENCE [LARGE SCALE GENOMIC DNA]</scope>
    <source>
        <strain evidence="14">CECT 7649</strain>
    </source>
</reference>
<dbReference type="PROSITE" id="PS00080">
    <property type="entry name" value="MULTICOPPER_OXIDASE2"/>
    <property type="match status" value="1"/>
</dbReference>
<name>A0ABW2P6B9_9ACTN</name>
<proteinExistence type="inferred from homology"/>